<feature type="transmembrane region" description="Helical" evidence="18">
    <location>
        <begin position="1784"/>
        <end position="1806"/>
    </location>
</feature>
<dbReference type="RefSeq" id="WP_048349249.1">
    <property type="nucleotide sequence ID" value="NZ_GG770225.1"/>
</dbReference>
<feature type="region of interest" description="Disordered" evidence="17">
    <location>
        <begin position="502"/>
        <end position="522"/>
    </location>
</feature>
<evidence type="ECO:0000256" key="13">
    <source>
        <dbReference type="ARBA" id="ARBA00029618"/>
    </source>
</evidence>
<dbReference type="NCBIfam" id="TIGR02104">
    <property type="entry name" value="pulA_typeI"/>
    <property type="match status" value="1"/>
</dbReference>
<dbReference type="EC" id="3.2.1.41" evidence="12"/>
<dbReference type="eggNOG" id="COG0366">
    <property type="taxonomic scope" value="Bacteria"/>
</dbReference>
<evidence type="ECO:0000259" key="19">
    <source>
        <dbReference type="SMART" id="SM00632"/>
    </source>
</evidence>
<dbReference type="InterPro" id="IPR017853">
    <property type="entry name" value="GH"/>
</dbReference>
<evidence type="ECO:0000256" key="6">
    <source>
        <dbReference type="ARBA" id="ARBA00022723"/>
    </source>
</evidence>
<dbReference type="Pfam" id="PF03714">
    <property type="entry name" value="PUD"/>
    <property type="match status" value="2"/>
</dbReference>
<evidence type="ECO:0000256" key="1">
    <source>
        <dbReference type="ARBA" id="ARBA00000548"/>
    </source>
</evidence>
<dbReference type="GO" id="GO:0051060">
    <property type="term" value="F:pullulanase activity"/>
    <property type="evidence" value="ECO:0007669"/>
    <property type="project" value="UniProtKB-EC"/>
</dbReference>
<feature type="domain" description="Glycosyl hydrolase family 13 catalytic" evidence="20">
    <location>
        <begin position="52"/>
        <end position="409"/>
    </location>
</feature>
<dbReference type="Gene3D" id="3.20.20.80">
    <property type="entry name" value="Glycosidases"/>
    <property type="match status" value="2"/>
</dbReference>
<dbReference type="Pfam" id="PF00128">
    <property type="entry name" value="Alpha-amylase"/>
    <property type="match status" value="2"/>
</dbReference>
<feature type="compositionally biased region" description="Low complexity" evidence="17">
    <location>
        <begin position="1717"/>
        <end position="1728"/>
    </location>
</feature>
<dbReference type="InterPro" id="IPR006048">
    <property type="entry name" value="A-amylase/branching_C"/>
</dbReference>
<organism evidence="22 23">
    <name type="scientific">Scardovia inopinata F0304</name>
    <dbReference type="NCBI Taxonomy" id="641146"/>
    <lineage>
        <taxon>Bacteria</taxon>
        <taxon>Bacillati</taxon>
        <taxon>Actinomycetota</taxon>
        <taxon>Actinomycetes</taxon>
        <taxon>Bifidobacteriales</taxon>
        <taxon>Bifidobacteriaceae</taxon>
        <taxon>Scardovia</taxon>
    </lineage>
</organism>
<dbReference type="eggNOG" id="COG1523">
    <property type="taxonomic scope" value="Bacteria"/>
</dbReference>
<dbReference type="Pfam" id="PF03423">
    <property type="entry name" value="CBM_25"/>
    <property type="match status" value="1"/>
</dbReference>
<comment type="caution">
    <text evidence="22">The sequence shown here is derived from an EMBL/GenBank/DDBJ whole genome shotgun (WGS) entry which is preliminary data.</text>
</comment>
<feature type="compositionally biased region" description="Polar residues" evidence="17">
    <location>
        <begin position="1769"/>
        <end position="1780"/>
    </location>
</feature>
<evidence type="ECO:0000313" key="22">
    <source>
        <dbReference type="EMBL" id="EFG26698.2"/>
    </source>
</evidence>
<evidence type="ECO:0000256" key="4">
    <source>
        <dbReference type="ARBA" id="ARBA00012595"/>
    </source>
</evidence>
<keyword evidence="7" id="KW-0732">Signal</keyword>
<name>W5IIN1_SCAIO</name>
<dbReference type="InterPro" id="IPR014756">
    <property type="entry name" value="Ig_E-set"/>
</dbReference>
<dbReference type="SMART" id="SM01066">
    <property type="entry name" value="CBM_25"/>
    <property type="match status" value="1"/>
</dbReference>
<dbReference type="SMART" id="SM00642">
    <property type="entry name" value="Aamy"/>
    <property type="match status" value="2"/>
</dbReference>
<dbReference type="GO" id="GO:2001070">
    <property type="term" value="F:starch binding"/>
    <property type="evidence" value="ECO:0007669"/>
    <property type="project" value="InterPro"/>
</dbReference>
<dbReference type="InterPro" id="IPR006047">
    <property type="entry name" value="GH13_cat_dom"/>
</dbReference>
<dbReference type="InterPro" id="IPR031319">
    <property type="entry name" value="A-amylase_C"/>
</dbReference>
<dbReference type="CDD" id="cd02860">
    <property type="entry name" value="E_set_Pullulanase"/>
    <property type="match status" value="1"/>
</dbReference>
<evidence type="ECO:0000256" key="11">
    <source>
        <dbReference type="ARBA" id="ARBA00023965"/>
    </source>
</evidence>
<gene>
    <name evidence="22" type="ORF">HMPREF9020_00325</name>
</gene>
<dbReference type="PANTHER" id="PTHR43002">
    <property type="entry name" value="GLYCOGEN DEBRANCHING ENZYME"/>
    <property type="match status" value="1"/>
</dbReference>
<keyword evidence="8" id="KW-0378">Hydrolase</keyword>
<evidence type="ECO:0000313" key="23">
    <source>
        <dbReference type="Proteomes" id="UP000005777"/>
    </source>
</evidence>
<dbReference type="EC" id="3.2.1.1" evidence="4"/>
<dbReference type="SMART" id="SM00632">
    <property type="entry name" value="Aamy_C"/>
    <property type="match status" value="1"/>
</dbReference>
<keyword evidence="18" id="KW-0812">Transmembrane</keyword>
<keyword evidence="6" id="KW-0479">Metal-binding</keyword>
<protein>
    <recommendedName>
        <fullName evidence="5">Alpha-amylase</fullName>
        <ecNumber evidence="4">3.2.1.1</ecNumber>
        <ecNumber evidence="12">3.2.1.41</ecNumber>
    </recommendedName>
    <alternativeName>
        <fullName evidence="14">1,4-alpha-D-glucan glucanohydrolase</fullName>
    </alternativeName>
    <alternativeName>
        <fullName evidence="13">Alpha-dextrin endo-1,6-alpha-glucosidase</fullName>
    </alternativeName>
    <alternativeName>
        <fullName evidence="15">Pullulan 6-glucanohydrolase</fullName>
    </alternativeName>
</protein>
<evidence type="ECO:0000256" key="16">
    <source>
        <dbReference type="RuleBase" id="RU003615"/>
    </source>
</evidence>
<sequence>MKKLKISKIVWSLLAAISMIIVSFVGIDSSAYATMPANTATASGTAATTNRNVTVIAFQQNWNSIAKECTDTYGPEGVGYVEISPPQETIKGAQWWTSYQPVSYKLDSKLGTEAELKSMIATCKAAGVGIIADAVINHMAGTGQAGTGVAGSTYSDGNFPAVPYTSSDFHTCTKNVSDYTKADEVWNCRVTGLQDLNTASSSVQDKIAAYMKKLLDLGVAGFRVDAAKHMDPKDLSAIKVKLAQKSGIAEDKIYWNQETLGNASEAAEIQPENYTSTGEVHEMNFAYDLKNAFNGNNGGLAGLQNFSSKLLPSENASVFVSNWDSERNNSTLTYRNGSKYQLANAFMLAYGYGTPYINSGYTFENSATGHDAGAPGATQTSIPDVSCTPKSGWLCVQRWTSIRGMVGFHNNVSGAVTNWWSNGSDAIAFERAKTGYLAINNSSSDISRTFTTSLPAGEYCNVYAAGDCSSTVTVGADGSFKATVPKHSALAIYTKALKSSWKGTQKSDPMDPDISQEDNKSSQKTDNTVTIYFKTDWKTPYIHHQTADGWTDVPGEAMTKACDGYYSASVKLVDGSLEFLFNDGNGTWDHPNGADSGNYTISKQEDVTVANGKISASAPCSVTDKASTKLIVHYRPKSGDTAADQRGVYVWGTSKTGKTLDGKNYAFNQASDSFGKVFSMNFDGAYKSLGVIVTTTDWNKDGQSDRTVDTSSGTGEIWVLGGDETTYTEPPAQAGIKLTKLDVTIHYHRPDGNYDNWDVWKWADGIADGLPATFSSHDSFGKIATYSLSSDSGVTGAKFIIRYGGDAWTGRESNGVDADGGRSIPWSAITITGKNTGKAEVWIVSADTTVYTNPSVIDLSSKITHAEISGLNEITVTLNRTASADNLQGKISLDSKKIKSYKVDGTKVIITTSDEIKANEAVKISITGYNDATAIAGSMVRTNAFDAKYSYSGNDLGATYSQKSTTFKVWAPTAQSVKLNTYRSTVSDSGLDKSYNMTLSGRGVWTVTVKGDCKDTAYDFTLTFPDGKVNQAADPYGRASTVNGGRSVVLSAKEMTPANWGKRMSAFSNPTDAVITEMSIRDFSASSTSGVSQSKRGKYLGVVEKGTKNSKGQATGLDYLKESGTTHVQIMPTYDFNNVNGEIGNNVAYNWGYDPMNYNVPEGSYSSNPATPSTRITEMKQMIQGLHKAGIRVIMDVVYNHVYDANKHVFNQIVPGYYFRYDSSGNLVSNSGCGNDTASERSMVRKYIVDSVTYWAKNYNLDGFRFDLMGLLDLQTMKAVRSALDKIDPSIMVVGEGWDMNTTMGKDKMSIQPNGYQLTTNKSTIGFFNDSYRDAIKGSVFNAEAKGFVQGQFGNESLLANNFLGCQNQKGFAACTNGNANVKYSGPSQVVQYVEVHDNLTLYDKLKASMPKESDATITKRDELANSMVLLSQGTPEIQLGQAFLRTKGGNDNSYNAGDSVNAIDWDRLSTYKASADYVKGLIALRKAVPALRQRSYASLNAHSKVLAQSDGVLAFELSDSSGTYVVAFNANTSQKKLSGLKKSTYTVVSSGNTVDTKAVAAIAKLVKTGKMDSREGQGSRFTEVNSDGTYILPALGTLVLRQGSLLKASSGKSDQDKDHGKSSKPALKLSVHVIVAGGRLTVFISGLKAHTEYTLWLHSSPIRLTNVTTDSKGSASVTVTIPASAPAGKHTIVVTDVVTDKNKTAPALASDSLKVKAPAKSAPSPSKNPSGKNTQSHGSADGKIAQHPAGDKNQNGVNRKGGKISAAPATTSPGTSRLSATGAGLGAVSSVFLLLLAAAAGAVIIRRKADSKK</sequence>
<dbReference type="InterPro" id="IPR011840">
    <property type="entry name" value="PulA_typeI"/>
</dbReference>
<dbReference type="GO" id="GO:0004556">
    <property type="term" value="F:alpha-amylase activity"/>
    <property type="evidence" value="ECO:0007669"/>
    <property type="project" value="UniProtKB-EC"/>
</dbReference>
<dbReference type="Gene3D" id="2.60.40.10">
    <property type="entry name" value="Immunoglobulins"/>
    <property type="match status" value="2"/>
</dbReference>
<dbReference type="InterPro" id="IPR013784">
    <property type="entry name" value="Carb-bd-like_fold"/>
</dbReference>
<dbReference type="InterPro" id="IPR013783">
    <property type="entry name" value="Ig-like_fold"/>
</dbReference>
<feature type="domain" description="Alpha-amylase C-terminal" evidence="19">
    <location>
        <begin position="417"/>
        <end position="497"/>
    </location>
</feature>
<evidence type="ECO:0000256" key="8">
    <source>
        <dbReference type="ARBA" id="ARBA00022801"/>
    </source>
</evidence>
<evidence type="ECO:0000259" key="20">
    <source>
        <dbReference type="SMART" id="SM00642"/>
    </source>
</evidence>
<dbReference type="GO" id="GO:0046872">
    <property type="term" value="F:metal ion binding"/>
    <property type="evidence" value="ECO:0007669"/>
    <property type="project" value="UniProtKB-KW"/>
</dbReference>
<comment type="catalytic activity">
    <reaction evidence="1">
        <text>Endohydrolysis of (1-&gt;4)-alpha-D-glucosidic linkages in polysaccharides containing three or more (1-&gt;4)-alpha-linked D-glucose units.</text>
        <dbReference type="EC" id="3.2.1.1"/>
    </reaction>
</comment>
<dbReference type="PRINTS" id="PR00110">
    <property type="entry name" value="ALPHAAMYLASE"/>
</dbReference>
<feature type="domain" description="Carbohydrate binding module family 25" evidence="21">
    <location>
        <begin position="526"/>
        <end position="602"/>
    </location>
</feature>
<reference evidence="22 23" key="1">
    <citation type="submission" date="2012-01" db="EMBL/GenBank/DDBJ databases">
        <title>The Genome Sequence of Scardovia inopinata F0304.</title>
        <authorList>
            <consortium name="The Broad Institute Genome Sequencing Platform"/>
            <person name="Ward D."/>
            <person name="Earl A."/>
            <person name="Feldgarden M."/>
            <person name="Gevers D."/>
            <person name="Young S."/>
            <person name="Zeng Q."/>
            <person name="Koehrsen M."/>
            <person name="Alvarado L."/>
            <person name="Berlin A.M."/>
            <person name="Borenstein D."/>
            <person name="Chapman S.B."/>
            <person name="Chen Z."/>
            <person name="Engels R."/>
            <person name="Freedman E."/>
            <person name="Gellesch M."/>
            <person name="Goldberg J."/>
            <person name="Griggs A."/>
            <person name="Gujja S."/>
            <person name="Heilman E.R."/>
            <person name="Heiman D.I."/>
            <person name="Hepburn T.A."/>
            <person name="Howarth C."/>
            <person name="Jen D."/>
            <person name="Larson L."/>
            <person name="Mehta T."/>
            <person name="Park D."/>
            <person name="Pearson M."/>
            <person name="Richards J."/>
            <person name="Roberts A."/>
            <person name="Saif S."/>
            <person name="Shea T.D."/>
            <person name="Shenoy N."/>
            <person name="Sisk P."/>
            <person name="Stolte C."/>
            <person name="Sykes S.N."/>
            <person name="Walk T."/>
            <person name="White J."/>
            <person name="Yandava C."/>
            <person name="Izard J."/>
            <person name="Baranova O.V."/>
            <person name="Blanton J.M."/>
            <person name="Tanner A.C."/>
            <person name="Dewhirst F."/>
            <person name="Haas B."/>
            <person name="Nusbaum C."/>
            <person name="Birren B."/>
        </authorList>
    </citation>
    <scope>NUCLEOTIDE SEQUENCE [LARGE SCALE GENOMIC DNA]</scope>
    <source>
        <strain evidence="22 23">F0304</strain>
    </source>
</reference>
<evidence type="ECO:0000256" key="18">
    <source>
        <dbReference type="SAM" id="Phobius"/>
    </source>
</evidence>
<keyword evidence="23" id="KW-1185">Reference proteome</keyword>
<comment type="catalytic activity">
    <reaction evidence="11">
        <text>Hydrolysis of (1-&gt;6)-alpha-D-glucosidic linkages in pullulan, amylopectin and glycogen, and in the alpha- and beta-limit dextrins of amylopectin and glycogen.</text>
        <dbReference type="EC" id="3.2.1.41"/>
    </reaction>
</comment>
<dbReference type="SUPFAM" id="SSF81296">
    <property type="entry name" value="E set domains"/>
    <property type="match status" value="1"/>
</dbReference>
<dbReference type="Pfam" id="PF02922">
    <property type="entry name" value="CBM_48"/>
    <property type="match status" value="1"/>
</dbReference>
<keyword evidence="9" id="KW-0106">Calcium</keyword>
<comment type="cofactor">
    <cofactor evidence="2">
        <name>Ca(2+)</name>
        <dbReference type="ChEBI" id="CHEBI:29108"/>
    </cofactor>
</comment>
<dbReference type="Gene3D" id="2.60.40.1110">
    <property type="match status" value="2"/>
</dbReference>
<dbReference type="InterPro" id="IPR004193">
    <property type="entry name" value="Glyco_hydro_13_N"/>
</dbReference>
<dbReference type="EMBL" id="ADCX01000002">
    <property type="protein sequence ID" value="EFG26698.2"/>
    <property type="molecule type" value="Genomic_DNA"/>
</dbReference>
<dbReference type="SUPFAM" id="SSF51445">
    <property type="entry name" value="(Trans)glycosidases"/>
    <property type="match status" value="2"/>
</dbReference>
<feature type="compositionally biased region" description="Polar residues" evidence="17">
    <location>
        <begin position="1729"/>
        <end position="1739"/>
    </location>
</feature>
<evidence type="ECO:0000256" key="5">
    <source>
        <dbReference type="ARBA" id="ARBA00017303"/>
    </source>
</evidence>
<proteinExistence type="inferred from homology"/>
<dbReference type="SUPFAM" id="SSF49452">
    <property type="entry name" value="Starch-binding domain-like"/>
    <property type="match status" value="2"/>
</dbReference>
<evidence type="ECO:0000256" key="7">
    <source>
        <dbReference type="ARBA" id="ARBA00022729"/>
    </source>
</evidence>
<evidence type="ECO:0000256" key="17">
    <source>
        <dbReference type="SAM" id="MobiDB-lite"/>
    </source>
</evidence>
<dbReference type="Proteomes" id="UP000005777">
    <property type="component" value="Unassembled WGS sequence"/>
</dbReference>
<evidence type="ECO:0000256" key="14">
    <source>
        <dbReference type="ARBA" id="ARBA00030238"/>
    </source>
</evidence>
<dbReference type="CDD" id="cd10315">
    <property type="entry name" value="CBM41_pullulanase"/>
    <property type="match status" value="2"/>
</dbReference>
<dbReference type="Pfam" id="PF02806">
    <property type="entry name" value="Alpha-amylase_C"/>
    <property type="match status" value="1"/>
</dbReference>
<dbReference type="Gene3D" id="2.60.40.1180">
    <property type="entry name" value="Golgi alpha-mannosidase II"/>
    <property type="match status" value="1"/>
</dbReference>
<dbReference type="InterPro" id="IPR005323">
    <property type="entry name" value="CBM41_pullulanase"/>
</dbReference>
<dbReference type="CDD" id="cd11317">
    <property type="entry name" value="AmyAc_bac_euk_AmyA"/>
    <property type="match status" value="1"/>
</dbReference>
<dbReference type="SUPFAM" id="SSF51011">
    <property type="entry name" value="Glycosyl hydrolase domain"/>
    <property type="match status" value="1"/>
</dbReference>
<evidence type="ECO:0000256" key="15">
    <source>
        <dbReference type="ARBA" id="ARBA00031076"/>
    </source>
</evidence>
<keyword evidence="18" id="KW-1133">Transmembrane helix</keyword>
<evidence type="ECO:0000256" key="2">
    <source>
        <dbReference type="ARBA" id="ARBA00001913"/>
    </source>
</evidence>
<dbReference type="GO" id="GO:0005975">
    <property type="term" value="P:carbohydrate metabolic process"/>
    <property type="evidence" value="ECO:0007669"/>
    <property type="project" value="InterPro"/>
</dbReference>
<dbReference type="InterPro" id="IPR006046">
    <property type="entry name" value="Alpha_amylase"/>
</dbReference>
<accession>W5IIN1</accession>
<dbReference type="InterPro" id="IPR013780">
    <property type="entry name" value="Glyco_hydro_b"/>
</dbReference>
<evidence type="ECO:0000256" key="10">
    <source>
        <dbReference type="ARBA" id="ARBA00023295"/>
    </source>
</evidence>
<evidence type="ECO:0000256" key="12">
    <source>
        <dbReference type="ARBA" id="ARBA00024062"/>
    </source>
</evidence>
<comment type="similarity">
    <text evidence="3 16">Belongs to the glycosyl hydrolase 13 family.</text>
</comment>
<keyword evidence="10" id="KW-0326">Glycosidase</keyword>
<evidence type="ECO:0000256" key="3">
    <source>
        <dbReference type="ARBA" id="ARBA00008061"/>
    </source>
</evidence>
<feature type="domain" description="Glycosyl hydrolase family 13 catalytic" evidence="20">
    <location>
        <begin position="1077"/>
        <end position="1486"/>
    </location>
</feature>
<dbReference type="InterPro" id="IPR005085">
    <property type="entry name" value="CBM25"/>
</dbReference>
<keyword evidence="18" id="KW-0472">Membrane</keyword>
<feature type="region of interest" description="Disordered" evidence="17">
    <location>
        <begin position="1710"/>
        <end position="1780"/>
    </location>
</feature>
<evidence type="ECO:0000259" key="21">
    <source>
        <dbReference type="SMART" id="SM01066"/>
    </source>
</evidence>
<dbReference type="HOGENOM" id="CLU_001641_2_0_11"/>
<dbReference type="CDD" id="cd11341">
    <property type="entry name" value="AmyAc_Pullulanase_LD-like"/>
    <property type="match status" value="1"/>
</dbReference>
<evidence type="ECO:0000256" key="9">
    <source>
        <dbReference type="ARBA" id="ARBA00022837"/>
    </source>
</evidence>